<feature type="domain" description="GS beta-grasp" evidence="7">
    <location>
        <begin position="8"/>
        <end position="91"/>
    </location>
</feature>
<organism evidence="9 10">
    <name type="scientific">Candidatus Mesenet longicola</name>
    <dbReference type="NCBI Taxonomy" id="1892558"/>
    <lineage>
        <taxon>Bacteria</taxon>
        <taxon>Pseudomonadati</taxon>
        <taxon>Pseudomonadota</taxon>
        <taxon>Alphaproteobacteria</taxon>
        <taxon>Rickettsiales</taxon>
        <taxon>Anaplasmataceae</taxon>
        <taxon>Candidatus Mesenet</taxon>
    </lineage>
</organism>
<comment type="function">
    <text evidence="2">Catalyzes the ATP-dependent biosynthesis of glutamine from glutamate and ammonia.</text>
</comment>
<comment type="cofactor">
    <cofactor evidence="1">
        <name>Mg(2+)</name>
        <dbReference type="ChEBI" id="CHEBI:18420"/>
    </cofactor>
</comment>
<evidence type="ECO:0000256" key="4">
    <source>
        <dbReference type="ARBA" id="ARBA00023231"/>
    </source>
</evidence>
<dbReference type="SMART" id="SM01230">
    <property type="entry name" value="Gln-synt_C"/>
    <property type="match status" value="1"/>
</dbReference>
<dbReference type="GO" id="GO:0019740">
    <property type="term" value="P:nitrogen utilization"/>
    <property type="evidence" value="ECO:0007669"/>
    <property type="project" value="TreeGrafter"/>
</dbReference>
<keyword evidence="4" id="KW-0535">Nitrogen fixation</keyword>
<protein>
    <submittedName>
        <fullName evidence="9">Glutamine synthetase</fullName>
    </submittedName>
</protein>
<dbReference type="Proteomes" id="UP000637906">
    <property type="component" value="Unassembled WGS sequence"/>
</dbReference>
<evidence type="ECO:0000256" key="5">
    <source>
        <dbReference type="PROSITE-ProRule" id="PRU01330"/>
    </source>
</evidence>
<dbReference type="Gene3D" id="3.30.590.10">
    <property type="entry name" value="Glutamine synthetase/guanido kinase, catalytic domain"/>
    <property type="match status" value="1"/>
</dbReference>
<feature type="domain" description="GS catalytic" evidence="8">
    <location>
        <begin position="98"/>
        <end position="433"/>
    </location>
</feature>
<evidence type="ECO:0000313" key="10">
    <source>
        <dbReference type="Proteomes" id="UP000637906"/>
    </source>
</evidence>
<dbReference type="AlphaFoldDB" id="A0A8J3HNJ1"/>
<evidence type="ECO:0000256" key="6">
    <source>
        <dbReference type="RuleBase" id="RU000384"/>
    </source>
</evidence>
<name>A0A8J3HNJ1_9RICK</name>
<dbReference type="PANTHER" id="PTHR43407:SF1">
    <property type="entry name" value="LENGSIN"/>
    <property type="match status" value="1"/>
</dbReference>
<evidence type="ECO:0000259" key="7">
    <source>
        <dbReference type="PROSITE" id="PS51986"/>
    </source>
</evidence>
<dbReference type="GO" id="GO:0016020">
    <property type="term" value="C:membrane"/>
    <property type="evidence" value="ECO:0007669"/>
    <property type="project" value="TreeGrafter"/>
</dbReference>
<dbReference type="SUPFAM" id="SSF55931">
    <property type="entry name" value="Glutamine synthetase/guanido kinase"/>
    <property type="match status" value="1"/>
</dbReference>
<dbReference type="PROSITE" id="PS51987">
    <property type="entry name" value="GS_CATALYTIC"/>
    <property type="match status" value="1"/>
</dbReference>
<dbReference type="PROSITE" id="PS51986">
    <property type="entry name" value="GS_BETA_GRASP"/>
    <property type="match status" value="1"/>
</dbReference>
<dbReference type="EMBL" id="BNGU01000003">
    <property type="protein sequence ID" value="GHM59139.1"/>
    <property type="molecule type" value="Genomic_DNA"/>
</dbReference>
<evidence type="ECO:0000256" key="1">
    <source>
        <dbReference type="ARBA" id="ARBA00001946"/>
    </source>
</evidence>
<comment type="caution">
    <text evidence="9">The sequence shown here is derived from an EMBL/GenBank/DDBJ whole genome shotgun (WGS) entry which is preliminary data.</text>
</comment>
<dbReference type="InterPro" id="IPR014746">
    <property type="entry name" value="Gln_synth/guanido_kin_cat_dom"/>
</dbReference>
<sequence>MLNLIKQNSVKFINFRFTDMFGSWYHKTYKADSSKIELILANEIPIESSFAAGRNAYENIILLPDLTTAFLDPFCAQATLVILCDAMDKDGKEYKYDSRSIAKRAHKYMLSTSIADQARFNSEMQFHIFDDVKYHTSKCSSYFKLDLIGENNSNKKQYDEINELKDTMTHSNDQLHDIRSEILEMMSEVGIKPLSHYLQGVSKCGVEFECEEFLRSADNIQKFKYVVRNVANSYGKTTTFMPFPIKGCERNSMRCSQSLWKNNENLFFNQNGKTSETCLYYIGGIIKHGQAINAFAHPTTNSYADHSYSGYFFADFTQATTKIPHNGKVCDAIANPYLCFTAQLMAGLDGIKNKIHPDEALDEQSESESMGLSTVAQSLQSALDALNHDKEFLLQGNAFTEEQINEYIIAKKGEIKDKELAIHPVEFANYYNL</sequence>
<proteinExistence type="inferred from homology"/>
<evidence type="ECO:0000256" key="3">
    <source>
        <dbReference type="ARBA" id="ARBA00009897"/>
    </source>
</evidence>
<dbReference type="Gene3D" id="3.10.20.70">
    <property type="entry name" value="Glutamine synthetase, N-terminal domain"/>
    <property type="match status" value="1"/>
</dbReference>
<dbReference type="GO" id="GO:0006542">
    <property type="term" value="P:glutamine biosynthetic process"/>
    <property type="evidence" value="ECO:0007669"/>
    <property type="project" value="InterPro"/>
</dbReference>
<reference evidence="9 10" key="1">
    <citation type="journal article" date="2021" name="Microb. Ecol.">
        <title>Candidatus Mesenet longicola: Novel Endosymbionts of Brontispa longissima that Induce Cytoplasmic Incompatibility.</title>
        <authorList>
            <person name="Takano S."/>
            <person name="Gotoh Y."/>
            <person name="Hayashi T."/>
        </authorList>
    </citation>
    <scope>NUCLEOTIDE SEQUENCE [LARGE SCALE GENOMIC DNA]</scope>
    <source>
        <strain evidence="9">L5</strain>
    </source>
</reference>
<gene>
    <name evidence="9" type="ORF">sL5_01320</name>
</gene>
<evidence type="ECO:0000313" key="9">
    <source>
        <dbReference type="EMBL" id="GHM59139.1"/>
    </source>
</evidence>
<dbReference type="Pfam" id="PF00120">
    <property type="entry name" value="Gln-synt_C"/>
    <property type="match status" value="2"/>
</dbReference>
<dbReference type="InterPro" id="IPR008146">
    <property type="entry name" value="Gln_synth_cat_dom"/>
</dbReference>
<dbReference type="InterPro" id="IPR036651">
    <property type="entry name" value="Gln_synt_N_sf"/>
</dbReference>
<evidence type="ECO:0000256" key="2">
    <source>
        <dbReference type="ARBA" id="ARBA00003117"/>
    </source>
</evidence>
<comment type="similarity">
    <text evidence="3 5 6">Belongs to the glutamine synthetase family.</text>
</comment>
<evidence type="ECO:0000259" key="8">
    <source>
        <dbReference type="PROSITE" id="PS51987"/>
    </source>
</evidence>
<dbReference type="SUPFAM" id="SSF54368">
    <property type="entry name" value="Glutamine synthetase, N-terminal domain"/>
    <property type="match status" value="1"/>
</dbReference>
<accession>A0A8J3HNJ1</accession>
<dbReference type="GO" id="GO:0005737">
    <property type="term" value="C:cytoplasm"/>
    <property type="evidence" value="ECO:0007669"/>
    <property type="project" value="TreeGrafter"/>
</dbReference>
<dbReference type="PANTHER" id="PTHR43407">
    <property type="entry name" value="GLUTAMINE SYNTHETASE"/>
    <property type="match status" value="1"/>
</dbReference>
<dbReference type="GO" id="GO:0004356">
    <property type="term" value="F:glutamine synthetase activity"/>
    <property type="evidence" value="ECO:0007669"/>
    <property type="project" value="InterPro"/>
</dbReference>
<keyword evidence="10" id="KW-1185">Reference proteome</keyword>
<dbReference type="InterPro" id="IPR008147">
    <property type="entry name" value="Gln_synt_N"/>
</dbReference>
<dbReference type="Pfam" id="PF03951">
    <property type="entry name" value="Gln-synt_N"/>
    <property type="match status" value="1"/>
</dbReference>